<accession>A0A6M8SLQ9</accession>
<gene>
    <name evidence="2" type="ORF">HQN60_04455</name>
</gene>
<dbReference type="InterPro" id="IPR049945">
    <property type="entry name" value="AAA_22"/>
</dbReference>
<evidence type="ECO:0000313" key="3">
    <source>
        <dbReference type="Proteomes" id="UP000504844"/>
    </source>
</evidence>
<feature type="domain" description="ORC1/DEAH AAA+ ATPase" evidence="1">
    <location>
        <begin position="48"/>
        <end position="173"/>
    </location>
</feature>
<dbReference type="Gene3D" id="3.30.70.1070">
    <property type="entry name" value="Sporulation related repeat"/>
    <property type="match status" value="1"/>
</dbReference>
<dbReference type="SUPFAM" id="SSF52540">
    <property type="entry name" value="P-loop containing nucleoside triphosphate hydrolases"/>
    <property type="match status" value="1"/>
</dbReference>
<reference evidence="2 3" key="1">
    <citation type="submission" date="2020-05" db="EMBL/GenBank/DDBJ databases">
        <title>Complete genome sequence of Deefgea sp. D17.</title>
        <authorList>
            <person name="Bae J.-W."/>
            <person name="Han J.E."/>
        </authorList>
    </citation>
    <scope>NUCLEOTIDE SEQUENCE [LARGE SCALE GENOMIC DNA]</scope>
    <source>
        <strain evidence="2 3">D17</strain>
    </source>
</reference>
<dbReference type="AlphaFoldDB" id="A0A6M8SLQ9"/>
<dbReference type="PANTHER" id="PTHR35894:SF1">
    <property type="entry name" value="PHOSPHORIBULOKINASE _ URIDINE KINASE FAMILY"/>
    <property type="match status" value="1"/>
</dbReference>
<dbReference type="Gene3D" id="3.40.50.300">
    <property type="entry name" value="P-loop containing nucleotide triphosphate hydrolases"/>
    <property type="match status" value="1"/>
</dbReference>
<name>A0A6M8SLQ9_9NEIS</name>
<evidence type="ECO:0000259" key="1">
    <source>
        <dbReference type="Pfam" id="PF13401"/>
    </source>
</evidence>
<dbReference type="Proteomes" id="UP000504844">
    <property type="component" value="Chromosome"/>
</dbReference>
<dbReference type="InterPro" id="IPR052026">
    <property type="entry name" value="ExeA_AAA_ATPase_DNA-bind"/>
</dbReference>
<dbReference type="GO" id="GO:0016887">
    <property type="term" value="F:ATP hydrolysis activity"/>
    <property type="evidence" value="ECO:0007669"/>
    <property type="project" value="InterPro"/>
</dbReference>
<dbReference type="PANTHER" id="PTHR35894">
    <property type="entry name" value="GENERAL SECRETION PATHWAY PROTEIN A-RELATED"/>
    <property type="match status" value="1"/>
</dbReference>
<dbReference type="InterPro" id="IPR036680">
    <property type="entry name" value="SPOR-like_sf"/>
</dbReference>
<dbReference type="GO" id="GO:0042834">
    <property type="term" value="F:peptidoglycan binding"/>
    <property type="evidence" value="ECO:0007669"/>
    <property type="project" value="InterPro"/>
</dbReference>
<dbReference type="RefSeq" id="WP_173532527.1">
    <property type="nucleotide sequence ID" value="NZ_CP054143.1"/>
</dbReference>
<organism evidence="2 3">
    <name type="scientific">Deefgea piscis</name>
    <dbReference type="NCBI Taxonomy" id="2739061"/>
    <lineage>
        <taxon>Bacteria</taxon>
        <taxon>Pseudomonadati</taxon>
        <taxon>Pseudomonadota</taxon>
        <taxon>Betaproteobacteria</taxon>
        <taxon>Neisseriales</taxon>
        <taxon>Chitinibacteraceae</taxon>
        <taxon>Deefgea</taxon>
    </lineage>
</organism>
<proteinExistence type="predicted"/>
<keyword evidence="3" id="KW-1185">Reference proteome</keyword>
<dbReference type="Pfam" id="PF13401">
    <property type="entry name" value="AAA_22"/>
    <property type="match status" value="1"/>
</dbReference>
<evidence type="ECO:0000313" key="2">
    <source>
        <dbReference type="EMBL" id="QKJ66023.1"/>
    </source>
</evidence>
<dbReference type="KEGG" id="dee:HQN60_04455"/>
<dbReference type="InterPro" id="IPR027417">
    <property type="entry name" value="P-loop_NTPase"/>
</dbReference>
<sequence length="448" mass="49701">MSWGLILYQTYFGLHSPPFRLTSHPDFFFLGAGRGEILDTVLSGIQAGEGLIQVIAEIGAGKTLLCRMLLARLSNRVDTIFMPNFAVLENEFLVTIATQLQIQLSGTSCHQVYARIEAELIQRQAAGRRVVLLLDAAHAMPVESFELLRLLSDLAVRSQPLLQIVLFARPELELQWANTALSPLRERVSHNLVLPSLTVDEVSEYLACRLSAAGYQGETLFSAAAVQLIAKAAHGISRQINLIADQALLAAYTDQAVSVDAKHVQSVLQDEAASSPRFSHLWRLAAIMVLGVLSLLFWYFYPDPVQINEPLLWPRSEKLSTLSENADSKLRAAAAPLLLNERVMHSNKKLIAADANSMTILVSKVPQNQLLRLEQLVRDLEVHLGPSRVLVYPTLLNGSLAWGVLAGLYPDKKKAREITQLLEQTHPQRKHKIQTIGVLRGEMLLLRD</sequence>
<protein>
    <submittedName>
        <fullName evidence="2">AAA family ATPase</fullName>
    </submittedName>
</protein>
<dbReference type="EMBL" id="CP054143">
    <property type="protein sequence ID" value="QKJ66023.1"/>
    <property type="molecule type" value="Genomic_DNA"/>
</dbReference>